<proteinExistence type="predicted"/>
<protein>
    <submittedName>
        <fullName evidence="2">Putative secreted protein</fullName>
    </submittedName>
</protein>
<dbReference type="AlphaFoldDB" id="A0A2M4DJ85"/>
<sequence length="68" mass="7561">MLKLIFRMFTLCCTPLSNSDLAFPLKMFPPSRSSGDRKAKSLKNSKRNGKESSYSTYPGTSLDVLEPA</sequence>
<accession>A0A2M4DJ85</accession>
<evidence type="ECO:0000313" key="2">
    <source>
        <dbReference type="EMBL" id="MBW77602.1"/>
    </source>
</evidence>
<feature type="region of interest" description="Disordered" evidence="1">
    <location>
        <begin position="28"/>
        <end position="68"/>
    </location>
</feature>
<name>A0A2M4DJ85_ANODA</name>
<reference evidence="2" key="1">
    <citation type="submission" date="2018-01" db="EMBL/GenBank/DDBJ databases">
        <title>An insight into the sialome of Amazonian anophelines.</title>
        <authorList>
            <person name="Ribeiro J.M."/>
            <person name="Scarpassa V."/>
            <person name="Calvo E."/>
        </authorList>
    </citation>
    <scope>NUCLEOTIDE SEQUENCE</scope>
</reference>
<organism evidence="2">
    <name type="scientific">Anopheles darlingi</name>
    <name type="common">Mosquito</name>
    <dbReference type="NCBI Taxonomy" id="43151"/>
    <lineage>
        <taxon>Eukaryota</taxon>
        <taxon>Metazoa</taxon>
        <taxon>Ecdysozoa</taxon>
        <taxon>Arthropoda</taxon>
        <taxon>Hexapoda</taxon>
        <taxon>Insecta</taxon>
        <taxon>Pterygota</taxon>
        <taxon>Neoptera</taxon>
        <taxon>Endopterygota</taxon>
        <taxon>Diptera</taxon>
        <taxon>Nematocera</taxon>
        <taxon>Culicoidea</taxon>
        <taxon>Culicidae</taxon>
        <taxon>Anophelinae</taxon>
        <taxon>Anopheles</taxon>
    </lineage>
</organism>
<evidence type="ECO:0000256" key="1">
    <source>
        <dbReference type="SAM" id="MobiDB-lite"/>
    </source>
</evidence>
<dbReference type="EMBL" id="GGFL01013424">
    <property type="protein sequence ID" value="MBW77602.1"/>
    <property type="molecule type" value="Transcribed_RNA"/>
</dbReference>